<evidence type="ECO:0000313" key="2">
    <source>
        <dbReference type="Proteomes" id="UP000309997"/>
    </source>
</evidence>
<gene>
    <name evidence="1" type="ORF">D5086_025560</name>
</gene>
<comment type="caution">
    <text evidence="1">The sequence shown here is derived from an EMBL/GenBank/DDBJ whole genome shotgun (WGS) entry which is preliminary data.</text>
</comment>
<organism evidence="1 2">
    <name type="scientific">Populus alba</name>
    <name type="common">White poplar</name>
    <dbReference type="NCBI Taxonomy" id="43335"/>
    <lineage>
        <taxon>Eukaryota</taxon>
        <taxon>Viridiplantae</taxon>
        <taxon>Streptophyta</taxon>
        <taxon>Embryophyta</taxon>
        <taxon>Tracheophyta</taxon>
        <taxon>Spermatophyta</taxon>
        <taxon>Magnoliopsida</taxon>
        <taxon>eudicotyledons</taxon>
        <taxon>Gunneridae</taxon>
        <taxon>Pentapetalae</taxon>
        <taxon>rosids</taxon>
        <taxon>fabids</taxon>
        <taxon>Malpighiales</taxon>
        <taxon>Salicaceae</taxon>
        <taxon>Saliceae</taxon>
        <taxon>Populus</taxon>
    </lineage>
</organism>
<name>A0ACC4B0A2_POPAL</name>
<proteinExistence type="predicted"/>
<dbReference type="Proteomes" id="UP000309997">
    <property type="component" value="Unassembled WGS sequence"/>
</dbReference>
<accession>A0ACC4B0A2</accession>
<keyword evidence="2" id="KW-1185">Reference proteome</keyword>
<protein>
    <submittedName>
        <fullName evidence="1">Uncharacterized protein</fullName>
    </submittedName>
</protein>
<dbReference type="EMBL" id="RCHU02000014">
    <property type="protein sequence ID" value="KAL3571656.1"/>
    <property type="molecule type" value="Genomic_DNA"/>
</dbReference>
<evidence type="ECO:0000313" key="1">
    <source>
        <dbReference type="EMBL" id="KAL3571656.1"/>
    </source>
</evidence>
<sequence length="407" mass="45104">MGEETCEDCRGWEEELYWTHFQCTHFFQILSAGFDHLLPIPEKFSNHLKNKLLENVTLKGPSGSTWQVELTTDDNTMFFKHGWEEFVKDHFLEEKDLLIFKYNGESYFDVLIFDGQSFCEKAASYFVRKCGHREGDSFVQTKRKAVQDSVEVTDACPHNGLGGTPEKSADGYIYETPVRNSAVSKAINKKTRREIKFSRPIQTRKRVRYEGPSSTAEEIETKPGLIGSFEVWSYLLYLLFCFIQPIISFLTLSNFISLQKLSFVPSSSCSQAFPIQDTDMATTAAAFTPATITGAVVDFGSKIPKRTNKVVYMGGMNSYGGLKAHNSVLSLNMPVSTEQCFAKVVSSLRAASNGKGGGGGGGGALSSKCSDVGEIFRIAAVMNGLVLVGVAVGFVLLRVEAWYEENE</sequence>
<reference evidence="1 2" key="1">
    <citation type="journal article" date="2024" name="Plant Biotechnol. J.">
        <title>Genome and CRISPR/Cas9 system of a widespread forest tree (Populus alba) in the world.</title>
        <authorList>
            <person name="Liu Y.J."/>
            <person name="Jiang P.F."/>
            <person name="Han X.M."/>
            <person name="Li X.Y."/>
            <person name="Wang H.M."/>
            <person name="Wang Y.J."/>
            <person name="Wang X.X."/>
            <person name="Zeng Q.Y."/>
        </authorList>
    </citation>
    <scope>NUCLEOTIDE SEQUENCE [LARGE SCALE GENOMIC DNA]</scope>
    <source>
        <strain evidence="2">cv. PAL-ZL1</strain>
    </source>
</reference>